<evidence type="ECO:0000313" key="1">
    <source>
        <dbReference type="EMBL" id="AES65773.1"/>
    </source>
</evidence>
<evidence type="ECO:0008006" key="4">
    <source>
        <dbReference type="Google" id="ProtNLM"/>
    </source>
</evidence>
<sequence>MVEGLHALMHALVHANLNSSYKVGHTDNDDSMVLNYKIGHVHFFYLGLPIGGDSQKLNFWKPLVEWDNSRLSWWKSRNLSFMKYVSSSLLIYWDNSRLSWWKSRNLSFMKYVSSSLLIYFISFFKASAILVARYGEEDGFIGDGWRLASGWWSNVLSIKGGAGSWFTDHLQCKVGDGVGTFFWRDPLLEGGVLKDKFIRFFNLSDKKMEIVEDMFLLGWGGRRGLKMAKKVVGLGRRINGRRVLQPNTSVYSSGCGSQEDLDHLFFTCDYYGQIWYEFYHWFGLVSFKPAMSRITFFNSDHWVGSKKTFLIVFQQKGLSINQLIDKIKIQSFWWLFTGVFGKQAD</sequence>
<name>G7IGK8_MEDTR</name>
<protein>
    <recommendedName>
        <fullName evidence="4">Reverse transcriptase zinc-binding domain-containing protein</fullName>
    </recommendedName>
</protein>
<organism evidence="1 3">
    <name type="scientific">Medicago truncatula</name>
    <name type="common">Barrel medic</name>
    <name type="synonym">Medicago tribuloides</name>
    <dbReference type="NCBI Taxonomy" id="3880"/>
    <lineage>
        <taxon>Eukaryota</taxon>
        <taxon>Viridiplantae</taxon>
        <taxon>Streptophyta</taxon>
        <taxon>Embryophyta</taxon>
        <taxon>Tracheophyta</taxon>
        <taxon>Spermatophyta</taxon>
        <taxon>Magnoliopsida</taxon>
        <taxon>eudicotyledons</taxon>
        <taxon>Gunneridae</taxon>
        <taxon>Pentapetalae</taxon>
        <taxon>rosids</taxon>
        <taxon>fabids</taxon>
        <taxon>Fabales</taxon>
        <taxon>Fabaceae</taxon>
        <taxon>Papilionoideae</taxon>
        <taxon>50 kb inversion clade</taxon>
        <taxon>NPAAA clade</taxon>
        <taxon>Hologalegina</taxon>
        <taxon>IRL clade</taxon>
        <taxon>Trifolieae</taxon>
        <taxon>Medicago</taxon>
    </lineage>
</organism>
<dbReference type="PANTHER" id="PTHR33116">
    <property type="entry name" value="REVERSE TRANSCRIPTASE ZINC-BINDING DOMAIN-CONTAINING PROTEIN-RELATED-RELATED"/>
    <property type="match status" value="1"/>
</dbReference>
<dbReference type="EMBL" id="CM001218">
    <property type="protein sequence ID" value="AES65773.1"/>
    <property type="molecule type" value="Genomic_DNA"/>
</dbReference>
<dbReference type="EnsemblPlants" id="AES65773">
    <property type="protein sequence ID" value="AES65773"/>
    <property type="gene ID" value="MTR_2g048730"/>
</dbReference>
<dbReference type="Proteomes" id="UP000002051">
    <property type="component" value="Chromosome 2"/>
</dbReference>
<keyword evidence="3" id="KW-1185">Reference proteome</keyword>
<reference evidence="2" key="3">
    <citation type="submission" date="2015-04" db="UniProtKB">
        <authorList>
            <consortium name="EnsemblPlants"/>
        </authorList>
    </citation>
    <scope>IDENTIFICATION</scope>
    <source>
        <strain evidence="2">cv. Jemalong A17</strain>
    </source>
</reference>
<dbReference type="PaxDb" id="3880-AES65773"/>
<reference evidence="1 3" key="2">
    <citation type="journal article" date="2014" name="BMC Genomics">
        <title>An improved genome release (version Mt4.0) for the model legume Medicago truncatula.</title>
        <authorList>
            <person name="Tang H."/>
            <person name="Krishnakumar V."/>
            <person name="Bidwell S."/>
            <person name="Rosen B."/>
            <person name="Chan A."/>
            <person name="Zhou S."/>
            <person name="Gentzbittel L."/>
            <person name="Childs K.L."/>
            <person name="Yandell M."/>
            <person name="Gundlach H."/>
            <person name="Mayer K.F."/>
            <person name="Schwartz D.C."/>
            <person name="Town C.D."/>
        </authorList>
    </citation>
    <scope>GENOME REANNOTATION</scope>
    <source>
        <strain evidence="2 3">cv. Jemalong A17</strain>
    </source>
</reference>
<gene>
    <name evidence="1" type="ordered locus">MTR_2g048730</name>
</gene>
<evidence type="ECO:0000313" key="2">
    <source>
        <dbReference type="EnsemblPlants" id="AES65773"/>
    </source>
</evidence>
<dbReference type="PANTHER" id="PTHR33116:SF78">
    <property type="entry name" value="OS12G0587133 PROTEIN"/>
    <property type="match status" value="1"/>
</dbReference>
<reference evidence="1 3" key="1">
    <citation type="journal article" date="2011" name="Nature">
        <title>The Medicago genome provides insight into the evolution of rhizobial symbioses.</title>
        <authorList>
            <person name="Young N.D."/>
            <person name="Debelle F."/>
            <person name="Oldroyd G.E."/>
            <person name="Geurts R."/>
            <person name="Cannon S.B."/>
            <person name="Udvardi M.K."/>
            <person name="Benedito V.A."/>
            <person name="Mayer K.F."/>
            <person name="Gouzy J."/>
            <person name="Schoof H."/>
            <person name="Van de Peer Y."/>
            <person name="Proost S."/>
            <person name="Cook D.R."/>
            <person name="Meyers B.C."/>
            <person name="Spannagl M."/>
            <person name="Cheung F."/>
            <person name="De Mita S."/>
            <person name="Krishnakumar V."/>
            <person name="Gundlach H."/>
            <person name="Zhou S."/>
            <person name="Mudge J."/>
            <person name="Bharti A.K."/>
            <person name="Murray J.D."/>
            <person name="Naoumkina M.A."/>
            <person name="Rosen B."/>
            <person name="Silverstein K.A."/>
            <person name="Tang H."/>
            <person name="Rombauts S."/>
            <person name="Zhao P.X."/>
            <person name="Zhou P."/>
            <person name="Barbe V."/>
            <person name="Bardou P."/>
            <person name="Bechner M."/>
            <person name="Bellec A."/>
            <person name="Berger A."/>
            <person name="Berges H."/>
            <person name="Bidwell S."/>
            <person name="Bisseling T."/>
            <person name="Choisne N."/>
            <person name="Couloux A."/>
            <person name="Denny R."/>
            <person name="Deshpande S."/>
            <person name="Dai X."/>
            <person name="Doyle J.J."/>
            <person name="Dudez A.M."/>
            <person name="Farmer A.D."/>
            <person name="Fouteau S."/>
            <person name="Franken C."/>
            <person name="Gibelin C."/>
            <person name="Gish J."/>
            <person name="Goldstein S."/>
            <person name="Gonzalez A.J."/>
            <person name="Green P.J."/>
            <person name="Hallab A."/>
            <person name="Hartog M."/>
            <person name="Hua A."/>
            <person name="Humphray S.J."/>
            <person name="Jeong D.H."/>
            <person name="Jing Y."/>
            <person name="Jocker A."/>
            <person name="Kenton S.M."/>
            <person name="Kim D.J."/>
            <person name="Klee K."/>
            <person name="Lai H."/>
            <person name="Lang C."/>
            <person name="Lin S."/>
            <person name="Macmil S.L."/>
            <person name="Magdelenat G."/>
            <person name="Matthews L."/>
            <person name="McCorrison J."/>
            <person name="Monaghan E.L."/>
            <person name="Mun J.H."/>
            <person name="Najar F.Z."/>
            <person name="Nicholson C."/>
            <person name="Noirot C."/>
            <person name="O'Bleness M."/>
            <person name="Paule C.R."/>
            <person name="Poulain J."/>
            <person name="Prion F."/>
            <person name="Qin B."/>
            <person name="Qu C."/>
            <person name="Retzel E.F."/>
            <person name="Riddle C."/>
            <person name="Sallet E."/>
            <person name="Samain S."/>
            <person name="Samson N."/>
            <person name="Sanders I."/>
            <person name="Saurat O."/>
            <person name="Scarpelli C."/>
            <person name="Schiex T."/>
            <person name="Segurens B."/>
            <person name="Severin A.J."/>
            <person name="Sherrier D.J."/>
            <person name="Shi R."/>
            <person name="Sims S."/>
            <person name="Singer S.R."/>
            <person name="Sinharoy S."/>
            <person name="Sterck L."/>
            <person name="Viollet A."/>
            <person name="Wang B.B."/>
            <person name="Wang K."/>
            <person name="Wang M."/>
            <person name="Wang X."/>
            <person name="Warfsmann J."/>
            <person name="Weissenbach J."/>
            <person name="White D.D."/>
            <person name="White J.D."/>
            <person name="Wiley G.B."/>
            <person name="Wincker P."/>
            <person name="Xing Y."/>
            <person name="Yang L."/>
            <person name="Yao Z."/>
            <person name="Ying F."/>
            <person name="Zhai J."/>
            <person name="Zhou L."/>
            <person name="Zuber A."/>
            <person name="Denarie J."/>
            <person name="Dixon R.A."/>
            <person name="May G.D."/>
            <person name="Schwartz D.C."/>
            <person name="Rogers J."/>
            <person name="Quetier F."/>
            <person name="Town C.D."/>
            <person name="Roe B.A."/>
        </authorList>
    </citation>
    <scope>NUCLEOTIDE SEQUENCE [LARGE SCALE GENOMIC DNA]</scope>
    <source>
        <strain evidence="1">A17</strain>
        <strain evidence="2 3">cv. Jemalong A17</strain>
    </source>
</reference>
<dbReference type="HOGENOM" id="CLU_805027_0_0_1"/>
<evidence type="ECO:0000313" key="3">
    <source>
        <dbReference type="Proteomes" id="UP000002051"/>
    </source>
</evidence>
<dbReference type="AlphaFoldDB" id="G7IGK8"/>
<accession>G7IGK8</accession>
<proteinExistence type="predicted"/>